<feature type="non-terminal residue" evidence="1">
    <location>
        <position position="48"/>
    </location>
</feature>
<keyword evidence="2" id="KW-1185">Reference proteome</keyword>
<evidence type="ECO:0000313" key="1">
    <source>
        <dbReference type="EMBL" id="CAI9581850.1"/>
    </source>
</evidence>
<organism evidence="1 2">
    <name type="scientific">Staurois parvus</name>
    <dbReference type="NCBI Taxonomy" id="386267"/>
    <lineage>
        <taxon>Eukaryota</taxon>
        <taxon>Metazoa</taxon>
        <taxon>Chordata</taxon>
        <taxon>Craniata</taxon>
        <taxon>Vertebrata</taxon>
        <taxon>Euteleostomi</taxon>
        <taxon>Amphibia</taxon>
        <taxon>Batrachia</taxon>
        <taxon>Anura</taxon>
        <taxon>Neobatrachia</taxon>
        <taxon>Ranoidea</taxon>
        <taxon>Ranidae</taxon>
        <taxon>Staurois</taxon>
    </lineage>
</organism>
<accession>A0ABN9ECU3</accession>
<proteinExistence type="predicted"/>
<comment type="caution">
    <text evidence="1">The sequence shown here is derived from an EMBL/GenBank/DDBJ whole genome shotgun (WGS) entry which is preliminary data.</text>
</comment>
<evidence type="ECO:0000313" key="2">
    <source>
        <dbReference type="Proteomes" id="UP001162483"/>
    </source>
</evidence>
<sequence>MMSEVTSCLLLCIRHSGHRIAVLHAPREQAQAGGREAVYKRPPDTALP</sequence>
<dbReference type="Proteomes" id="UP001162483">
    <property type="component" value="Unassembled WGS sequence"/>
</dbReference>
<protein>
    <submittedName>
        <fullName evidence="1">Uncharacterized protein</fullName>
    </submittedName>
</protein>
<gene>
    <name evidence="1" type="ORF">SPARVUS_LOCUS9559828</name>
</gene>
<name>A0ABN9ECU3_9NEOB</name>
<dbReference type="EMBL" id="CATNWA010015315">
    <property type="protein sequence ID" value="CAI9581850.1"/>
    <property type="molecule type" value="Genomic_DNA"/>
</dbReference>
<reference evidence="1" key="1">
    <citation type="submission" date="2023-05" db="EMBL/GenBank/DDBJ databases">
        <authorList>
            <person name="Stuckert A."/>
        </authorList>
    </citation>
    <scope>NUCLEOTIDE SEQUENCE</scope>
</reference>